<gene>
    <name evidence="1" type="ORF">I2H36_17170</name>
</gene>
<evidence type="ECO:0000313" key="1">
    <source>
        <dbReference type="EMBL" id="MBF9197773.1"/>
    </source>
</evidence>
<dbReference type="Proteomes" id="UP000611708">
    <property type="component" value="Unassembled WGS sequence"/>
</dbReference>
<sequence>MGKNYRAPHILTEATITKFATDHRLHSPTASVANFDIVRFFYEELQDILGHPVVLELRDLSGPDDDPAFVSFKPLKLVCDYEVWRNAKLGDPDARYVIAHELGHLVFHSGHELHFSSPDSVFHSWYPEHEGTEWQAHNYAEKVLLPDFVVKPFTNHKELAQACDVTEALALKRFREVNNIKFSGEPCPHCHDFTMAWHKNKHYCYKCG</sequence>
<dbReference type="RefSeq" id="WP_196265167.1">
    <property type="nucleotide sequence ID" value="NZ_JADQDN010000011.1"/>
</dbReference>
<comment type="caution">
    <text evidence="1">The sequence shown here is derived from an EMBL/GenBank/DDBJ whole genome shotgun (WGS) entry which is preliminary data.</text>
</comment>
<accession>A0ABS0HW87</accession>
<organism evidence="1 2">
    <name type="scientific">Microvirga terrestris</name>
    <dbReference type="NCBI Taxonomy" id="2791024"/>
    <lineage>
        <taxon>Bacteria</taxon>
        <taxon>Pseudomonadati</taxon>
        <taxon>Pseudomonadota</taxon>
        <taxon>Alphaproteobacteria</taxon>
        <taxon>Hyphomicrobiales</taxon>
        <taxon>Methylobacteriaceae</taxon>
        <taxon>Microvirga</taxon>
    </lineage>
</organism>
<name>A0ABS0HW87_9HYPH</name>
<dbReference type="EMBL" id="JADQDN010000011">
    <property type="protein sequence ID" value="MBF9197773.1"/>
    <property type="molecule type" value="Genomic_DNA"/>
</dbReference>
<protein>
    <submittedName>
        <fullName evidence="1">ImmA/IrrE family metallo-endopeptidase</fullName>
    </submittedName>
</protein>
<keyword evidence="2" id="KW-1185">Reference proteome</keyword>
<proteinExistence type="predicted"/>
<evidence type="ECO:0000313" key="2">
    <source>
        <dbReference type="Proteomes" id="UP000611708"/>
    </source>
</evidence>
<reference evidence="1 2" key="1">
    <citation type="submission" date="2020-11" db="EMBL/GenBank/DDBJ databases">
        <authorList>
            <person name="Kim M.K."/>
        </authorList>
    </citation>
    <scope>NUCLEOTIDE SEQUENCE [LARGE SCALE GENOMIC DNA]</scope>
    <source>
        <strain evidence="1 2">BT290</strain>
    </source>
</reference>